<dbReference type="AlphaFoldDB" id="X1SQW7"/>
<reference evidence="1" key="1">
    <citation type="journal article" date="2014" name="Front. Microbiol.">
        <title>High frequency of phylogenetically diverse reductive dehalogenase-homologous genes in deep subseafloor sedimentary metagenomes.</title>
        <authorList>
            <person name="Kawai M."/>
            <person name="Futagami T."/>
            <person name="Toyoda A."/>
            <person name="Takaki Y."/>
            <person name="Nishi S."/>
            <person name="Hori S."/>
            <person name="Arai W."/>
            <person name="Tsubouchi T."/>
            <person name="Morono Y."/>
            <person name="Uchiyama I."/>
            <person name="Ito T."/>
            <person name="Fujiyama A."/>
            <person name="Inagaki F."/>
            <person name="Takami H."/>
        </authorList>
    </citation>
    <scope>NUCLEOTIDE SEQUENCE</scope>
    <source>
        <strain evidence="1">Expedition CK06-06</strain>
    </source>
</reference>
<comment type="caution">
    <text evidence="1">The sequence shown here is derived from an EMBL/GenBank/DDBJ whole genome shotgun (WGS) entry which is preliminary data.</text>
</comment>
<gene>
    <name evidence="1" type="ORF">S12H4_20741</name>
</gene>
<organism evidence="1">
    <name type="scientific">marine sediment metagenome</name>
    <dbReference type="NCBI Taxonomy" id="412755"/>
    <lineage>
        <taxon>unclassified sequences</taxon>
        <taxon>metagenomes</taxon>
        <taxon>ecological metagenomes</taxon>
    </lineage>
</organism>
<accession>X1SQW7</accession>
<evidence type="ECO:0000313" key="1">
    <source>
        <dbReference type="EMBL" id="GAI77750.1"/>
    </source>
</evidence>
<proteinExistence type="predicted"/>
<name>X1SQW7_9ZZZZ</name>
<sequence length="200" mass="22689">MKSLDLIVQCSDEINSQIDPVPIEQVYPHYLSIVFGSSLQLFDNIFSHHLVLKTKPRISNLAKAQKLLKEVIEEDAGQKTAIINLCDILLVDLRNTNDMEIVDEIKDYIGRLLNIAEKTHSYSLQAEAYLLQAKMVLISSDLEEARRLLAKGQQIAEKFGLNRLAMSISEEHDKLLNELSVWEGLRESNASMGERIELAR</sequence>
<protein>
    <recommendedName>
        <fullName evidence="2">MalT-like TPR region domain-containing protein</fullName>
    </recommendedName>
</protein>
<feature type="non-terminal residue" evidence="1">
    <location>
        <position position="200"/>
    </location>
</feature>
<dbReference type="EMBL" id="BARW01010557">
    <property type="protein sequence ID" value="GAI77750.1"/>
    <property type="molecule type" value="Genomic_DNA"/>
</dbReference>
<evidence type="ECO:0008006" key="2">
    <source>
        <dbReference type="Google" id="ProtNLM"/>
    </source>
</evidence>